<dbReference type="AlphaFoldDB" id="A0A423PNE8"/>
<evidence type="ECO:0000313" key="1">
    <source>
        <dbReference type="EMBL" id="ROO27110.1"/>
    </source>
</evidence>
<name>A0A423PNE8_9GAMM</name>
<dbReference type="NCBIfam" id="TIGR02450">
    <property type="entry name" value="TIGR02450 family Trp-rich protein"/>
    <property type="match status" value="1"/>
</dbReference>
<comment type="caution">
    <text evidence="1">The sequence shown here is derived from an EMBL/GenBank/DDBJ whole genome shotgun (WGS) entry which is preliminary data.</text>
</comment>
<dbReference type="InterPro" id="IPR012663">
    <property type="entry name" value="CHP02450_Tryp"/>
</dbReference>
<dbReference type="Proteomes" id="UP000285123">
    <property type="component" value="Unassembled WGS sequence"/>
</dbReference>
<dbReference type="EMBL" id="AYKF01000095">
    <property type="protein sequence ID" value="ROO27110.1"/>
    <property type="molecule type" value="Genomic_DNA"/>
</dbReference>
<evidence type="ECO:0008006" key="3">
    <source>
        <dbReference type="Google" id="ProtNLM"/>
    </source>
</evidence>
<accession>A0A423PNE8</accession>
<reference evidence="1 2" key="1">
    <citation type="submission" date="2013-10" db="EMBL/GenBank/DDBJ databases">
        <title>Salinisphaera halophila YIM 95161 Genome Sequencing.</title>
        <authorList>
            <person name="Lai Q."/>
            <person name="Li C."/>
            <person name="Shao Z."/>
        </authorList>
    </citation>
    <scope>NUCLEOTIDE SEQUENCE [LARGE SCALE GENOMIC DNA]</scope>
    <source>
        <strain evidence="1 2">YIM 95161</strain>
    </source>
</reference>
<organism evidence="1 2">
    <name type="scientific">Salinisphaera orenii YIM 95161</name>
    <dbReference type="NCBI Taxonomy" id="1051139"/>
    <lineage>
        <taxon>Bacteria</taxon>
        <taxon>Pseudomonadati</taxon>
        <taxon>Pseudomonadota</taxon>
        <taxon>Gammaproteobacteria</taxon>
        <taxon>Salinisphaerales</taxon>
        <taxon>Salinisphaeraceae</taxon>
        <taxon>Salinisphaera</taxon>
    </lineage>
</organism>
<dbReference type="OrthoDB" id="5592973at2"/>
<protein>
    <recommendedName>
        <fullName evidence="3">TIGR02450 family Trp-rich protein</fullName>
    </recommendedName>
</protein>
<gene>
    <name evidence="1" type="ORF">SAHL_11795</name>
</gene>
<sequence length="71" mass="8432">MNTINPNKLHHSKWTAVRPARNEKHFIVTELLHDKSDHVVEVVLEAVMSGRTFRLGWRELKDRAVWQMGWK</sequence>
<dbReference type="Pfam" id="PF09493">
    <property type="entry name" value="DUF2389"/>
    <property type="match status" value="1"/>
</dbReference>
<dbReference type="RefSeq" id="WP_123591608.1">
    <property type="nucleotide sequence ID" value="NZ_AYKF01000095.1"/>
</dbReference>
<evidence type="ECO:0000313" key="2">
    <source>
        <dbReference type="Proteomes" id="UP000285123"/>
    </source>
</evidence>
<proteinExistence type="predicted"/>